<dbReference type="Gene3D" id="2.60.34.10">
    <property type="entry name" value="Substrate Binding Domain Of DNAk, Chain A, domain 1"/>
    <property type="match status" value="1"/>
</dbReference>
<comment type="caution">
    <text evidence="3">The sequence shown here is derived from an EMBL/GenBank/DDBJ whole genome shotgun (WGS) entry which is preliminary data.</text>
</comment>
<dbReference type="PANTHER" id="PTHR19375">
    <property type="entry name" value="HEAT SHOCK PROTEIN 70KDA"/>
    <property type="match status" value="1"/>
</dbReference>
<keyword evidence="1" id="KW-0547">Nucleotide-binding</keyword>
<dbReference type="FunFam" id="3.90.640.10:FF:000003">
    <property type="entry name" value="Molecular chaperone DnaK"/>
    <property type="match status" value="1"/>
</dbReference>
<evidence type="ECO:0000256" key="1">
    <source>
        <dbReference type="ARBA" id="ARBA00022741"/>
    </source>
</evidence>
<protein>
    <submittedName>
        <fullName evidence="3">HSP70-domain-containing protein</fullName>
    </submittedName>
</protein>
<dbReference type="Pfam" id="PF00012">
    <property type="entry name" value="HSP70"/>
    <property type="match status" value="2"/>
</dbReference>
<keyword evidence="4" id="KW-1185">Reference proteome</keyword>
<dbReference type="Proteomes" id="UP000193719">
    <property type="component" value="Unassembled WGS sequence"/>
</dbReference>
<evidence type="ECO:0000313" key="3">
    <source>
        <dbReference type="EMBL" id="ORX60014.1"/>
    </source>
</evidence>
<organism evidence="3 4">
    <name type="scientific">Piromyces finnis</name>
    <dbReference type="NCBI Taxonomy" id="1754191"/>
    <lineage>
        <taxon>Eukaryota</taxon>
        <taxon>Fungi</taxon>
        <taxon>Fungi incertae sedis</taxon>
        <taxon>Chytridiomycota</taxon>
        <taxon>Chytridiomycota incertae sedis</taxon>
        <taxon>Neocallimastigomycetes</taxon>
        <taxon>Neocallimastigales</taxon>
        <taxon>Neocallimastigaceae</taxon>
        <taxon>Piromyces</taxon>
    </lineage>
</organism>
<name>A0A1Y1VM58_9FUNG</name>
<dbReference type="GO" id="GO:0140662">
    <property type="term" value="F:ATP-dependent protein folding chaperone"/>
    <property type="evidence" value="ECO:0007669"/>
    <property type="project" value="InterPro"/>
</dbReference>
<dbReference type="InterPro" id="IPR029047">
    <property type="entry name" value="HSP70_peptide-bd_sf"/>
</dbReference>
<proteinExistence type="predicted"/>
<dbReference type="SUPFAM" id="SSF100920">
    <property type="entry name" value="Heat shock protein 70kD (HSP70), peptide-binding domain"/>
    <property type="match status" value="1"/>
</dbReference>
<dbReference type="OrthoDB" id="3260447at2759"/>
<reference evidence="3 4" key="2">
    <citation type="submission" date="2016-08" db="EMBL/GenBank/DDBJ databases">
        <title>Pervasive Adenine N6-methylation of Active Genes in Fungi.</title>
        <authorList>
            <consortium name="DOE Joint Genome Institute"/>
            <person name="Mondo S.J."/>
            <person name="Dannebaum R.O."/>
            <person name="Kuo R.C."/>
            <person name="Labutti K."/>
            <person name="Haridas S."/>
            <person name="Kuo A."/>
            <person name="Salamov A."/>
            <person name="Ahrendt S.R."/>
            <person name="Lipzen A."/>
            <person name="Sullivan W."/>
            <person name="Andreopoulos W.B."/>
            <person name="Clum A."/>
            <person name="Lindquist E."/>
            <person name="Daum C."/>
            <person name="Ramamoorthy G.K."/>
            <person name="Gryganskyi A."/>
            <person name="Culley D."/>
            <person name="Magnuson J.K."/>
            <person name="James T.Y."/>
            <person name="O'Malley M.A."/>
            <person name="Stajich J.E."/>
            <person name="Spatafora J.W."/>
            <person name="Visel A."/>
            <person name="Grigoriev I.V."/>
        </authorList>
    </citation>
    <scope>NUCLEOTIDE SEQUENCE [LARGE SCALE GENOMIC DNA]</scope>
    <source>
        <strain evidence="4">finn</strain>
    </source>
</reference>
<dbReference type="AlphaFoldDB" id="A0A1Y1VM58"/>
<dbReference type="STRING" id="1754191.A0A1Y1VM58"/>
<dbReference type="InterPro" id="IPR043129">
    <property type="entry name" value="ATPase_NBD"/>
</dbReference>
<dbReference type="InterPro" id="IPR013126">
    <property type="entry name" value="Hsp_70_fam"/>
</dbReference>
<dbReference type="Gene3D" id="3.30.420.40">
    <property type="match status" value="1"/>
</dbReference>
<reference evidence="3 4" key="1">
    <citation type="submission" date="2016-08" db="EMBL/GenBank/DDBJ databases">
        <title>Genomes of anaerobic fungi encode conserved fungal cellulosomes for biomass hydrolysis.</title>
        <authorList>
            <consortium name="DOE Joint Genome Institute"/>
            <person name="Haitjema C.H."/>
            <person name="Gilmore S.P."/>
            <person name="Henske J.K."/>
            <person name="Solomon K.V."/>
            <person name="De Groot R."/>
            <person name="Kuo A."/>
            <person name="Mondo S.J."/>
            <person name="Salamov A.A."/>
            <person name="Labutti K."/>
            <person name="Zhao Z."/>
            <person name="Chiniquy J."/>
            <person name="Barry K."/>
            <person name="Brewer H.M."/>
            <person name="Purvine S.O."/>
            <person name="Wright A.T."/>
            <person name="Boxma B."/>
            <person name="Van Alen T."/>
            <person name="Hackstein J.H."/>
            <person name="Baker S.E."/>
            <person name="Grigoriev I.V."/>
            <person name="O'Malley M.A."/>
        </authorList>
    </citation>
    <scope>NUCLEOTIDE SEQUENCE [LARGE SCALE GENOMIC DNA]</scope>
    <source>
        <strain evidence="4">finn</strain>
    </source>
</reference>
<evidence type="ECO:0000256" key="2">
    <source>
        <dbReference type="ARBA" id="ARBA00022840"/>
    </source>
</evidence>
<sequence length="182" mass="20398">MTFDVSLLTIEDVIFEVKTTTGNTHLSGLLITQEFKCKYKKDMTSNSCSLCRLKNTCERAKRTLSSSAQASIEIDSLFEILISIHQLLVKDLKNYDDVFFVPQLVHVLIQIFEGERSLTKDDNLLGKFELTGILPAPCGILQILVTFDVDANGILNVSALGNTTRKSNRLLLQIIKEDCQKN</sequence>
<evidence type="ECO:0000313" key="4">
    <source>
        <dbReference type="Proteomes" id="UP000193719"/>
    </source>
</evidence>
<keyword evidence="2" id="KW-0067">ATP-binding</keyword>
<dbReference type="GO" id="GO:0005524">
    <property type="term" value="F:ATP binding"/>
    <property type="evidence" value="ECO:0007669"/>
    <property type="project" value="UniProtKB-KW"/>
</dbReference>
<dbReference type="Gene3D" id="3.90.640.10">
    <property type="entry name" value="Actin, Chain A, domain 4"/>
    <property type="match status" value="1"/>
</dbReference>
<accession>A0A1Y1VM58</accession>
<dbReference type="EMBL" id="MCFH01000002">
    <property type="protein sequence ID" value="ORX60014.1"/>
    <property type="molecule type" value="Genomic_DNA"/>
</dbReference>
<dbReference type="SUPFAM" id="SSF53067">
    <property type="entry name" value="Actin-like ATPase domain"/>
    <property type="match status" value="1"/>
</dbReference>
<gene>
    <name evidence="3" type="ORF">BCR36DRAFT_408380</name>
</gene>